<comment type="caution">
    <text evidence="2">The sequence shown here is derived from an EMBL/GenBank/DDBJ whole genome shotgun (WGS) entry which is preliminary data.</text>
</comment>
<feature type="compositionally biased region" description="Polar residues" evidence="1">
    <location>
        <begin position="126"/>
        <end position="148"/>
    </location>
</feature>
<reference evidence="2" key="2">
    <citation type="submission" date="2022-01" db="EMBL/GenBank/DDBJ databases">
        <authorList>
            <person name="Yamashiro T."/>
            <person name="Shiraishi A."/>
            <person name="Satake H."/>
            <person name="Nakayama K."/>
        </authorList>
    </citation>
    <scope>NUCLEOTIDE SEQUENCE</scope>
</reference>
<organism evidence="2 3">
    <name type="scientific">Tanacetum coccineum</name>
    <dbReference type="NCBI Taxonomy" id="301880"/>
    <lineage>
        <taxon>Eukaryota</taxon>
        <taxon>Viridiplantae</taxon>
        <taxon>Streptophyta</taxon>
        <taxon>Embryophyta</taxon>
        <taxon>Tracheophyta</taxon>
        <taxon>Spermatophyta</taxon>
        <taxon>Magnoliopsida</taxon>
        <taxon>eudicotyledons</taxon>
        <taxon>Gunneridae</taxon>
        <taxon>Pentapetalae</taxon>
        <taxon>asterids</taxon>
        <taxon>campanulids</taxon>
        <taxon>Asterales</taxon>
        <taxon>Asteraceae</taxon>
        <taxon>Asteroideae</taxon>
        <taxon>Anthemideae</taxon>
        <taxon>Anthemidinae</taxon>
        <taxon>Tanacetum</taxon>
    </lineage>
</organism>
<keyword evidence="3" id="KW-1185">Reference proteome</keyword>
<sequence>MSGCRDNQKVKYIAGSFIGKALTWWNSQIYTRSREAVKLETEFWNHAMVGASHDAYTDRFHKLARLFPHLVTPENKRIERVVQKAGTLIDKAVRNGSLKKNPGKRGNNKESSRDRNVKDDKKRTRTGNAFATTTNPVRREYNGQSLSV</sequence>
<protein>
    <recommendedName>
        <fullName evidence="4">Reverse transcriptase domain-containing protein</fullName>
    </recommendedName>
</protein>
<feature type="compositionally biased region" description="Basic and acidic residues" evidence="1">
    <location>
        <begin position="107"/>
        <end position="122"/>
    </location>
</feature>
<reference evidence="2" key="1">
    <citation type="journal article" date="2022" name="Int. J. Mol. Sci.">
        <title>Draft Genome of Tanacetum Coccineum: Genomic Comparison of Closely Related Tanacetum-Family Plants.</title>
        <authorList>
            <person name="Yamashiro T."/>
            <person name="Shiraishi A."/>
            <person name="Nakayama K."/>
            <person name="Satake H."/>
        </authorList>
    </citation>
    <scope>NUCLEOTIDE SEQUENCE</scope>
</reference>
<evidence type="ECO:0000256" key="1">
    <source>
        <dbReference type="SAM" id="MobiDB-lite"/>
    </source>
</evidence>
<evidence type="ECO:0000313" key="2">
    <source>
        <dbReference type="EMBL" id="GJT49153.1"/>
    </source>
</evidence>
<gene>
    <name evidence="2" type="ORF">Tco_0975310</name>
</gene>
<evidence type="ECO:0008006" key="4">
    <source>
        <dbReference type="Google" id="ProtNLM"/>
    </source>
</evidence>
<evidence type="ECO:0000313" key="3">
    <source>
        <dbReference type="Proteomes" id="UP001151760"/>
    </source>
</evidence>
<accession>A0ABQ5EE34</accession>
<name>A0ABQ5EE34_9ASTR</name>
<proteinExistence type="predicted"/>
<dbReference type="EMBL" id="BQNB010016213">
    <property type="protein sequence ID" value="GJT49153.1"/>
    <property type="molecule type" value="Genomic_DNA"/>
</dbReference>
<dbReference type="Proteomes" id="UP001151760">
    <property type="component" value="Unassembled WGS sequence"/>
</dbReference>
<feature type="region of interest" description="Disordered" evidence="1">
    <location>
        <begin position="92"/>
        <end position="148"/>
    </location>
</feature>